<accession>A0A8T0RKT2</accession>
<evidence type="ECO:0000313" key="2">
    <source>
        <dbReference type="EMBL" id="KAG2585566.1"/>
    </source>
</evidence>
<organism evidence="2 3">
    <name type="scientific">Panicum virgatum</name>
    <name type="common">Blackwell switchgrass</name>
    <dbReference type="NCBI Taxonomy" id="38727"/>
    <lineage>
        <taxon>Eukaryota</taxon>
        <taxon>Viridiplantae</taxon>
        <taxon>Streptophyta</taxon>
        <taxon>Embryophyta</taxon>
        <taxon>Tracheophyta</taxon>
        <taxon>Spermatophyta</taxon>
        <taxon>Magnoliopsida</taxon>
        <taxon>Liliopsida</taxon>
        <taxon>Poales</taxon>
        <taxon>Poaceae</taxon>
        <taxon>PACMAD clade</taxon>
        <taxon>Panicoideae</taxon>
        <taxon>Panicodae</taxon>
        <taxon>Paniceae</taxon>
        <taxon>Panicinae</taxon>
        <taxon>Panicum</taxon>
        <taxon>Panicum sect. Hiantes</taxon>
    </lineage>
</organism>
<keyword evidence="3" id="KW-1185">Reference proteome</keyword>
<proteinExistence type="predicted"/>
<dbReference type="AlphaFoldDB" id="A0A8T0RKT2"/>
<feature type="compositionally biased region" description="Basic and acidic residues" evidence="1">
    <location>
        <begin position="185"/>
        <end position="201"/>
    </location>
</feature>
<dbReference type="EMBL" id="CM029047">
    <property type="protein sequence ID" value="KAG2585566.1"/>
    <property type="molecule type" value="Genomic_DNA"/>
</dbReference>
<protein>
    <submittedName>
        <fullName evidence="2">Uncharacterized protein</fullName>
    </submittedName>
</protein>
<comment type="caution">
    <text evidence="2">The sequence shown here is derived from an EMBL/GenBank/DDBJ whole genome shotgun (WGS) entry which is preliminary data.</text>
</comment>
<evidence type="ECO:0000313" key="3">
    <source>
        <dbReference type="Proteomes" id="UP000823388"/>
    </source>
</evidence>
<sequence>MRLLSLRSRSAVEAAGKLGAWAAAAAGARASGRQGRAPPARTELRPQAAALAVARPAPTPPGAPSPRSITAADKLELHHLLLRHGRGLLLLPSPVADLDGRAEQGGRPRGASRGARPQRARAGSGAQGRAREVSCAAHSAPARAARPCARRAQGGAGPARYGAPPGGAGRKRRRRGKREGRKRSGVGEEREVGPIEWPKKL</sequence>
<evidence type="ECO:0000256" key="1">
    <source>
        <dbReference type="SAM" id="MobiDB-lite"/>
    </source>
</evidence>
<reference evidence="2" key="1">
    <citation type="submission" date="2020-05" db="EMBL/GenBank/DDBJ databases">
        <title>WGS assembly of Panicum virgatum.</title>
        <authorList>
            <person name="Lovell J.T."/>
            <person name="Jenkins J."/>
            <person name="Shu S."/>
            <person name="Juenger T.E."/>
            <person name="Schmutz J."/>
        </authorList>
    </citation>
    <scope>NUCLEOTIDE SEQUENCE</scope>
    <source>
        <strain evidence="2">AP13</strain>
    </source>
</reference>
<feature type="compositionally biased region" description="Basic residues" evidence="1">
    <location>
        <begin position="169"/>
        <end position="184"/>
    </location>
</feature>
<feature type="compositionally biased region" description="Low complexity" evidence="1">
    <location>
        <begin position="109"/>
        <end position="128"/>
    </location>
</feature>
<feature type="compositionally biased region" description="Low complexity" evidence="1">
    <location>
        <begin position="136"/>
        <end position="163"/>
    </location>
</feature>
<dbReference type="Proteomes" id="UP000823388">
    <property type="component" value="Chromosome 6K"/>
</dbReference>
<name>A0A8T0RKT2_PANVG</name>
<feature type="region of interest" description="Disordered" evidence="1">
    <location>
        <begin position="99"/>
        <end position="201"/>
    </location>
</feature>
<gene>
    <name evidence="2" type="ORF">PVAP13_6KG398433</name>
</gene>